<protein>
    <submittedName>
        <fullName evidence="3">Uncharacterized protein</fullName>
    </submittedName>
</protein>
<organism evidence="3 4">
    <name type="scientific">Bionectria ochroleuca</name>
    <name type="common">Gliocladium roseum</name>
    <dbReference type="NCBI Taxonomy" id="29856"/>
    <lineage>
        <taxon>Eukaryota</taxon>
        <taxon>Fungi</taxon>
        <taxon>Dikarya</taxon>
        <taxon>Ascomycota</taxon>
        <taxon>Pezizomycotina</taxon>
        <taxon>Sordariomycetes</taxon>
        <taxon>Hypocreomycetidae</taxon>
        <taxon>Hypocreales</taxon>
        <taxon>Bionectriaceae</taxon>
        <taxon>Clonostachys</taxon>
    </lineage>
</organism>
<feature type="region of interest" description="Disordered" evidence="1">
    <location>
        <begin position="60"/>
        <end position="100"/>
    </location>
</feature>
<evidence type="ECO:0000313" key="4">
    <source>
        <dbReference type="Proteomes" id="UP000766486"/>
    </source>
</evidence>
<feature type="signal peptide" evidence="2">
    <location>
        <begin position="1"/>
        <end position="18"/>
    </location>
</feature>
<accession>A0ABY6UEN1</accession>
<evidence type="ECO:0000256" key="2">
    <source>
        <dbReference type="SAM" id="SignalP"/>
    </source>
</evidence>
<feature type="compositionally biased region" description="Basic and acidic residues" evidence="1">
    <location>
        <begin position="60"/>
        <end position="78"/>
    </location>
</feature>
<proteinExistence type="predicted"/>
<dbReference type="EMBL" id="CABFNS010000800">
    <property type="protein sequence ID" value="VUC29454.1"/>
    <property type="molecule type" value="Genomic_DNA"/>
</dbReference>
<name>A0ABY6UEN1_BIOOC</name>
<keyword evidence="4" id="KW-1185">Reference proteome</keyword>
<comment type="caution">
    <text evidence="3">The sequence shown here is derived from an EMBL/GenBank/DDBJ whole genome shotgun (WGS) entry which is preliminary data.</text>
</comment>
<dbReference type="Proteomes" id="UP000766486">
    <property type="component" value="Unassembled WGS sequence"/>
</dbReference>
<keyword evidence="2" id="KW-0732">Signal</keyword>
<evidence type="ECO:0000313" key="3">
    <source>
        <dbReference type="EMBL" id="VUC29454.1"/>
    </source>
</evidence>
<evidence type="ECO:0000256" key="1">
    <source>
        <dbReference type="SAM" id="MobiDB-lite"/>
    </source>
</evidence>
<gene>
    <name evidence="3" type="ORF">CLO192961_LOCUS259009</name>
</gene>
<feature type="chain" id="PRO_5047037368" evidence="2">
    <location>
        <begin position="19"/>
        <end position="100"/>
    </location>
</feature>
<reference evidence="3 4" key="1">
    <citation type="submission" date="2019-06" db="EMBL/GenBank/DDBJ databases">
        <authorList>
            <person name="Broberg M."/>
        </authorList>
    </citation>
    <scope>NUCLEOTIDE SEQUENCE [LARGE SCALE GENOMIC DNA]</scope>
</reference>
<sequence length="100" mass="11174">MHQYSLLLALGFISTVAAASNAPAGSSTQPYARAMDETLHERESIDTYARSLRARINEAEEPRLKARGRKPFDGEQVMRKKAKAKLSIPRKNSSSKKTRK</sequence>